<dbReference type="Pfam" id="PF08238">
    <property type="entry name" value="Sel1"/>
    <property type="match status" value="25"/>
</dbReference>
<dbReference type="PANTHER" id="PTHR11102">
    <property type="entry name" value="SEL-1-LIKE PROTEIN"/>
    <property type="match status" value="1"/>
</dbReference>
<keyword evidence="1" id="KW-0723">Serine/threonine-protein kinase</keyword>
<keyword evidence="10" id="KW-1185">Reference proteome</keyword>
<dbReference type="SUPFAM" id="SSF56112">
    <property type="entry name" value="Protein kinase-like (PK-like)"/>
    <property type="match status" value="1"/>
</dbReference>
<evidence type="ECO:0000256" key="7">
    <source>
        <dbReference type="SAM" id="Coils"/>
    </source>
</evidence>
<dbReference type="InterPro" id="IPR000719">
    <property type="entry name" value="Prot_kinase_dom"/>
</dbReference>
<evidence type="ECO:0000256" key="3">
    <source>
        <dbReference type="ARBA" id="ARBA00022840"/>
    </source>
</evidence>
<name>A0ABR2L2S5_9EUKA</name>
<dbReference type="SMART" id="SM00220">
    <property type="entry name" value="S_TKc"/>
    <property type="match status" value="1"/>
</dbReference>
<dbReference type="Gene3D" id="1.10.510.10">
    <property type="entry name" value="Transferase(Phosphotransferase) domain 1"/>
    <property type="match status" value="1"/>
</dbReference>
<dbReference type="InterPro" id="IPR050767">
    <property type="entry name" value="Sel1_AlgK"/>
</dbReference>
<dbReference type="PRINTS" id="PR00109">
    <property type="entry name" value="TYRKINASE"/>
</dbReference>
<keyword evidence="1" id="KW-0808">Transferase</keyword>
<dbReference type="PROSITE" id="PS50005">
    <property type="entry name" value="TPR"/>
    <property type="match status" value="1"/>
</dbReference>
<dbReference type="Pfam" id="PF07714">
    <property type="entry name" value="PK_Tyr_Ser-Thr"/>
    <property type="match status" value="1"/>
</dbReference>
<evidence type="ECO:0000313" key="9">
    <source>
        <dbReference type="EMBL" id="KAK8897656.1"/>
    </source>
</evidence>
<reference evidence="9 10" key="1">
    <citation type="submission" date="2024-04" db="EMBL/GenBank/DDBJ databases">
        <title>Tritrichomonas musculus Genome.</title>
        <authorList>
            <person name="Alves-Ferreira E."/>
            <person name="Grigg M."/>
            <person name="Lorenzi H."/>
            <person name="Galac M."/>
        </authorList>
    </citation>
    <scope>NUCLEOTIDE SEQUENCE [LARGE SCALE GENOMIC DNA]</scope>
    <source>
        <strain evidence="9 10">EAF2021</strain>
    </source>
</reference>
<dbReference type="PROSITE" id="PS00108">
    <property type="entry name" value="PROTEIN_KINASE_ST"/>
    <property type="match status" value="1"/>
</dbReference>
<dbReference type="InterPro" id="IPR006597">
    <property type="entry name" value="Sel1-like"/>
</dbReference>
<dbReference type="SMART" id="SM00671">
    <property type="entry name" value="SEL1"/>
    <property type="match status" value="25"/>
</dbReference>
<dbReference type="Gene3D" id="1.25.40.10">
    <property type="entry name" value="Tetratricopeptide repeat domain"/>
    <property type="match status" value="5"/>
</dbReference>
<accession>A0ABR2L2S5</accession>
<dbReference type="InterPro" id="IPR011009">
    <property type="entry name" value="Kinase-like_dom_sf"/>
</dbReference>
<evidence type="ECO:0000259" key="8">
    <source>
        <dbReference type="PROSITE" id="PS50011"/>
    </source>
</evidence>
<evidence type="ECO:0000256" key="4">
    <source>
        <dbReference type="ARBA" id="ARBA00038101"/>
    </source>
</evidence>
<feature type="binding site" evidence="6">
    <location>
        <position position="41"/>
    </location>
    <ligand>
        <name>ATP</name>
        <dbReference type="ChEBI" id="CHEBI:30616"/>
    </ligand>
</feature>
<feature type="domain" description="Protein kinase" evidence="8">
    <location>
        <begin position="12"/>
        <end position="288"/>
    </location>
</feature>
<evidence type="ECO:0000256" key="5">
    <source>
        <dbReference type="PROSITE-ProRule" id="PRU00339"/>
    </source>
</evidence>
<organism evidence="9 10">
    <name type="scientific">Tritrichomonas musculus</name>
    <dbReference type="NCBI Taxonomy" id="1915356"/>
    <lineage>
        <taxon>Eukaryota</taxon>
        <taxon>Metamonada</taxon>
        <taxon>Parabasalia</taxon>
        <taxon>Tritrichomonadida</taxon>
        <taxon>Tritrichomonadidae</taxon>
        <taxon>Tritrichomonas</taxon>
    </lineage>
</organism>
<gene>
    <name evidence="9" type="ORF">M9Y10_015619</name>
</gene>
<dbReference type="SUPFAM" id="SSF81901">
    <property type="entry name" value="HCP-like"/>
    <property type="match status" value="5"/>
</dbReference>
<dbReference type="InterPro" id="IPR001245">
    <property type="entry name" value="Ser-Thr/Tyr_kinase_cat_dom"/>
</dbReference>
<evidence type="ECO:0000256" key="6">
    <source>
        <dbReference type="PROSITE-ProRule" id="PRU10141"/>
    </source>
</evidence>
<keyword evidence="3 6" id="KW-0067">ATP-binding</keyword>
<evidence type="ECO:0000256" key="1">
    <source>
        <dbReference type="ARBA" id="ARBA00022527"/>
    </source>
</evidence>
<proteinExistence type="inferred from homology"/>
<dbReference type="Proteomes" id="UP001470230">
    <property type="component" value="Unassembled WGS sequence"/>
</dbReference>
<evidence type="ECO:0000313" key="10">
    <source>
        <dbReference type="Proteomes" id="UP001470230"/>
    </source>
</evidence>
<dbReference type="InterPro" id="IPR011990">
    <property type="entry name" value="TPR-like_helical_dom_sf"/>
</dbReference>
<protein>
    <recommendedName>
        <fullName evidence="8">Protein kinase domain-containing protein</fullName>
    </recommendedName>
</protein>
<keyword evidence="2 6" id="KW-0547">Nucleotide-binding</keyword>
<dbReference type="PROSITE" id="PS50011">
    <property type="entry name" value="PROTEIN_KINASE_DOM"/>
    <property type="match status" value="1"/>
</dbReference>
<dbReference type="PANTHER" id="PTHR11102:SF160">
    <property type="entry name" value="ERAD-ASSOCIATED E3 UBIQUITIN-PROTEIN LIGASE COMPONENT HRD3"/>
    <property type="match status" value="1"/>
</dbReference>
<dbReference type="CDD" id="cd13999">
    <property type="entry name" value="STKc_MAP3K-like"/>
    <property type="match status" value="1"/>
</dbReference>
<comment type="caution">
    <text evidence="9">The sequence shown here is derived from an EMBL/GenBank/DDBJ whole genome shotgun (WGS) entry which is preliminary data.</text>
</comment>
<keyword evidence="1" id="KW-0418">Kinase</keyword>
<keyword evidence="5" id="KW-0802">TPR repeat</keyword>
<keyword evidence="7" id="KW-0175">Coiled coil</keyword>
<feature type="coiled-coil region" evidence="7">
    <location>
        <begin position="1113"/>
        <end position="1140"/>
    </location>
</feature>
<comment type="similarity">
    <text evidence="4">Belongs to the sel-1 family.</text>
</comment>
<sequence length="1633" mass="188660">MEELQLLSLEDFILQNKIGAGAFGKVYKVKERRTGNIYAAKISIRNIETNSNDLKLDIFREVNIISKLNHPSVLKFITYSPINFKKKSKPVIITEFASNGSLDDLIFLERSGAKANINYDDTQKLIIIYGIASGMSYLHSHNIIHRDLKPGNILLDDFLFPKIADFGLSKTTHQNEESLTFNSTLGAIKGTPKYISPEIWKKAEYTKACDVYAFSIILYEIITNIQPFKDFNFFEISYKVIEGYRPKFLKKIPESYKNLIERCWEKEPENRPTFDEILNQLRNDRGFITDQIDEEKFKKYVKYIDDYKTSFNEFVKPNNFEHVKVNEMQDKIIENADLFMPKLFPFKKFIELNEKCKKMVEEAENNSEKQYQIGKHLIKCQYFFPQNTELGIKYLKESIKGGCKNALIYYIKMLIKGKVIPQNNEKAKKLLDNKLKEDVGNYYLLHGILNKKEKKYDEALKCFEKSMNENNGNAMCEYATMIYEGNGLPSDEERAFKYYKKDADNGCVKALFKLGKILKVDMDNDKGIPFLKLAAEKGNPNAQFYYSWLIEEDEIDTDDETESIEYLKKSAYQGNVEAMKFLYQNLFGEEDIYDQKELVYFLKILCDKGDIELMYYYGRTLMQGLNITANRKEGAKYIKIAAENGVTEAISFYGKLLHTGVGVDVDKEQAFEYYLKGIDKDDSDSMYYYALMLKNGDFVQANINESLKYLKKAIDKGNSSAMNYYAQMLSMGDGIPVNKEEAIKYYKMAIEKGNIESMNNYALMLSEGDGIPVNKERAIRYFKMAIKNGSEDAKYNYAIMLLEDENTPSNKEEAVKYYEQAFLGGDEDVQHNYSMMVIEDETPSNKEEAIYYLKMLVKNGDKDAMFRYAVLLSEGDLIEKNDEEAIKYLKMAIEKGQTSAMFYYARLLIKGIGTNVDKEEGLKYLNMSIEKGNVDSIYYYGELLYEGNYIEMNKEKGIKYLKMAADKGCTDAMIYYASVLDKSENSEKNKKEVLKYYKMAADLENTKAMKYYSIMLSNGDGVEVNMDEALNYIKKAVEKGDPDAINRYAVMLIDGDGVEPNIEEGIKYLKMAIDKGYPEAFENYANLLKNGVGVELNRRKALKYYKMAIEKGCSDAKEEYEQLLHSIENEEEEEEEEYLEKTPRIKRRRSLPSLNRTILAEFNKVDEKGKRNIINAENEDLNSMFYVGTSLVDGENNFTQNKENGIKYLEKACKKKHFESITFYIDYLLNEDYELNKRRKMLDLFDDWILITNLTDLKMKFVDILLSKESFDVNLNSRNMNINYVLAKQISKECADFGNPKAMTKYAYLCMKEKKNRFGEIHHDFKEAVHYFELAAKKGDADGMVQYGRFIEFGFVVTNKNPELAVQYYKRAYKKGDLNGYSFYGISLIEGTGGISQNISEGIRLIKHSCNQKNIFGITFYSHYLYFGLPELPENEAMSFHYAKIAADLGSSKSLRDLGFFYKEGEVIEKDINKSIMYFKMAIEEGDIQAAYYLGNLLFNGDEDCGLKENWTEGNKYLKYAADNGNEKALYEYLVNIVDSSGMKISRKKILKYFNKGVELGNKDIIYYYGLTLLRGKKLNFDQKSGVKYIKMAADLGNDLAIETYAELLESGFGVRKDLDEAKRYRDMIVDTE</sequence>
<dbReference type="PROSITE" id="PS00107">
    <property type="entry name" value="PROTEIN_KINASE_ATP"/>
    <property type="match status" value="1"/>
</dbReference>
<dbReference type="InterPro" id="IPR017441">
    <property type="entry name" value="Protein_kinase_ATP_BS"/>
</dbReference>
<dbReference type="EMBL" id="JAPFFF010000002">
    <property type="protein sequence ID" value="KAK8897656.1"/>
    <property type="molecule type" value="Genomic_DNA"/>
</dbReference>
<dbReference type="InterPro" id="IPR008271">
    <property type="entry name" value="Ser/Thr_kinase_AS"/>
</dbReference>
<dbReference type="InterPro" id="IPR019734">
    <property type="entry name" value="TPR_rpt"/>
</dbReference>
<feature type="repeat" description="TPR" evidence="5">
    <location>
        <begin position="440"/>
        <end position="473"/>
    </location>
</feature>
<evidence type="ECO:0000256" key="2">
    <source>
        <dbReference type="ARBA" id="ARBA00022741"/>
    </source>
</evidence>